<evidence type="ECO:0000256" key="1">
    <source>
        <dbReference type="SAM" id="SignalP"/>
    </source>
</evidence>
<organism evidence="2 3">
    <name type="scientific">Flavisolibacter ginsenosidimutans</name>
    <dbReference type="NCBI Taxonomy" id="661481"/>
    <lineage>
        <taxon>Bacteria</taxon>
        <taxon>Pseudomonadati</taxon>
        <taxon>Bacteroidota</taxon>
        <taxon>Chitinophagia</taxon>
        <taxon>Chitinophagales</taxon>
        <taxon>Chitinophagaceae</taxon>
        <taxon>Flavisolibacter</taxon>
    </lineage>
</organism>
<protein>
    <submittedName>
        <fullName evidence="2">Type IX secretion system membrane protein PorP/SprF</fullName>
    </submittedName>
</protein>
<dbReference type="InterPro" id="IPR019861">
    <property type="entry name" value="PorP/SprF_Bacteroidetes"/>
</dbReference>
<accession>A0A5B8UHI1</accession>
<evidence type="ECO:0000313" key="2">
    <source>
        <dbReference type="EMBL" id="QEC56097.1"/>
    </source>
</evidence>
<keyword evidence="3" id="KW-1185">Reference proteome</keyword>
<dbReference type="Pfam" id="PF11751">
    <property type="entry name" value="PorP_SprF"/>
    <property type="match status" value="1"/>
</dbReference>
<dbReference type="EMBL" id="CP042433">
    <property type="protein sequence ID" value="QEC56097.1"/>
    <property type="molecule type" value="Genomic_DNA"/>
</dbReference>
<proteinExistence type="predicted"/>
<evidence type="ECO:0000313" key="3">
    <source>
        <dbReference type="Proteomes" id="UP000321204"/>
    </source>
</evidence>
<gene>
    <name evidence="2" type="ORF">FSB75_09390</name>
</gene>
<dbReference type="KEGG" id="fgg:FSB75_09390"/>
<dbReference type="RefSeq" id="WP_146786118.1">
    <property type="nucleotide sequence ID" value="NZ_BAABIO010000001.1"/>
</dbReference>
<dbReference type="OrthoDB" id="1186563at2"/>
<name>A0A5B8UHI1_9BACT</name>
<dbReference type="Proteomes" id="UP000321204">
    <property type="component" value="Chromosome"/>
</dbReference>
<feature type="signal peptide" evidence="1">
    <location>
        <begin position="1"/>
        <end position="19"/>
    </location>
</feature>
<sequence length="331" mass="36074">MKKCILGLCLLIAAEVVWSQSYHFSQFFSTPLLTNPANTGSMDGGYRFASNIRSQGLSGGSPYFTGYISAEVNPLRNSLPEGHKAGIGLYIMNDHSLGGAVQTNSVGLSAAYHVGLDPYGENSFGVGVQAAYHQRRYDYSKLSFENQFGPGGFDGSLPVGEPLNANSRSFFDVNAGLLYSRTVGANAYFGGISVYNILQHKENVLTEEFSMPTRFAFQGGSQFSFGPGGNLYLSLTAMYQANANEITAGAAYGIPLTEEERNELLGGMWYRINDAAIPYIGFRRNDLQVGLSYDYTVSSLKAGSQVRNAFELTFVLRGAINRELKTTVPWY</sequence>
<dbReference type="AlphaFoldDB" id="A0A5B8UHI1"/>
<dbReference type="NCBIfam" id="TIGR03519">
    <property type="entry name" value="T9SS_PorP_fam"/>
    <property type="match status" value="1"/>
</dbReference>
<reference evidence="2 3" key="1">
    <citation type="journal article" date="2015" name="Int. J. Syst. Evol. Microbiol.">
        <title>Flavisolibacter ginsenosidimutans sp. nov., with ginsenoside-converting activity isolated from soil used for cultivating ginseng.</title>
        <authorList>
            <person name="Zhao Y."/>
            <person name="Liu Q."/>
            <person name="Kang M.S."/>
            <person name="Jin F."/>
            <person name="Yu H."/>
            <person name="Im W.T."/>
        </authorList>
    </citation>
    <scope>NUCLEOTIDE SEQUENCE [LARGE SCALE GENOMIC DNA]</scope>
    <source>
        <strain evidence="2 3">Gsoil 636</strain>
    </source>
</reference>
<keyword evidence="1" id="KW-0732">Signal</keyword>
<feature type="chain" id="PRO_5022737239" evidence="1">
    <location>
        <begin position="20"/>
        <end position="331"/>
    </location>
</feature>